<gene>
    <name evidence="3" type="ORF">FRX31_029950</name>
</gene>
<protein>
    <submittedName>
        <fullName evidence="3">Bromo adjacent-like domain protein</fullName>
    </submittedName>
</protein>
<dbReference type="EMBL" id="JABWDY010037393">
    <property type="protein sequence ID" value="KAF5180462.1"/>
    <property type="molecule type" value="Genomic_DNA"/>
</dbReference>
<dbReference type="InterPro" id="IPR002695">
    <property type="entry name" value="PurH-like"/>
</dbReference>
<proteinExistence type="predicted"/>
<name>A0A7J6V7T8_THATH</name>
<dbReference type="Gene3D" id="3.40.50.1380">
    <property type="entry name" value="Methylglyoxal synthase-like domain"/>
    <property type="match status" value="1"/>
</dbReference>
<dbReference type="SUPFAM" id="SSF52335">
    <property type="entry name" value="Methylglyoxal synthase-like"/>
    <property type="match status" value="1"/>
</dbReference>
<feature type="domain" description="Agenet" evidence="2">
    <location>
        <begin position="32"/>
        <end position="98"/>
    </location>
</feature>
<dbReference type="GO" id="GO:0006164">
    <property type="term" value="P:purine nucleotide biosynthetic process"/>
    <property type="evidence" value="ECO:0007669"/>
    <property type="project" value="InterPro"/>
</dbReference>
<dbReference type="InterPro" id="IPR008395">
    <property type="entry name" value="Agenet-like_dom"/>
</dbReference>
<evidence type="ECO:0000256" key="1">
    <source>
        <dbReference type="SAM" id="MobiDB-lite"/>
    </source>
</evidence>
<dbReference type="PANTHER" id="PTHR31917">
    <property type="entry name" value="AGENET DOMAIN-CONTAINING PROTEIN-RELATED"/>
    <property type="match status" value="1"/>
</dbReference>
<dbReference type="InterPro" id="IPR036914">
    <property type="entry name" value="MGS-like_dom_sf"/>
</dbReference>
<reference evidence="3 4" key="1">
    <citation type="submission" date="2020-06" db="EMBL/GenBank/DDBJ databases">
        <title>Transcriptomic and genomic resources for Thalictrum thalictroides and T. hernandezii: Facilitating candidate gene discovery in an emerging model plant lineage.</title>
        <authorList>
            <person name="Arias T."/>
            <person name="Riano-Pachon D.M."/>
            <person name="Di Stilio V.S."/>
        </authorList>
    </citation>
    <scope>NUCLEOTIDE SEQUENCE [LARGE SCALE GENOMIC DNA]</scope>
    <source>
        <strain evidence="4">cv. WT478/WT964</strain>
        <tissue evidence="3">Leaves</tissue>
    </source>
</reference>
<comment type="caution">
    <text evidence="3">The sequence shown here is derived from an EMBL/GenBank/DDBJ whole genome shotgun (WGS) entry which is preliminary data.</text>
</comment>
<feature type="non-terminal residue" evidence="3">
    <location>
        <position position="1"/>
    </location>
</feature>
<dbReference type="GO" id="GO:0004643">
    <property type="term" value="F:phosphoribosylaminoimidazolecarboxamide formyltransferase activity"/>
    <property type="evidence" value="ECO:0007669"/>
    <property type="project" value="InterPro"/>
</dbReference>
<dbReference type="OrthoDB" id="1883212at2759"/>
<dbReference type="InterPro" id="IPR014002">
    <property type="entry name" value="Agenet_dom_plant"/>
</dbReference>
<evidence type="ECO:0000313" key="3">
    <source>
        <dbReference type="EMBL" id="KAF5180462.1"/>
    </source>
</evidence>
<dbReference type="AlphaFoldDB" id="A0A7J6V7T8"/>
<feature type="region of interest" description="Disordered" evidence="1">
    <location>
        <begin position="255"/>
        <end position="283"/>
    </location>
</feature>
<evidence type="ECO:0000259" key="2">
    <source>
        <dbReference type="SMART" id="SM00743"/>
    </source>
</evidence>
<keyword evidence="4" id="KW-1185">Reference proteome</keyword>
<feature type="domain" description="Agenet" evidence="2">
    <location>
        <begin position="122"/>
        <end position="178"/>
    </location>
</feature>
<sequence length="421" mass="47999">MDVQKLCNGFVKEPNSPASLSKKDMIQHTPKKHLAVDCHVDVLSQDSGIRGCWFRVVVIKRSKLKVKVRYHDIKDAEDETKSVEEWVLASRIAVPDQLGIRLCGRTTLRPFPASNKDSASLGFVDVGTPVDAWWHYGWWEGIVVRKESNGKIHVYFPGEKTLSIFGCNDLRCSQDWLCNKWNSIESRPDLVNSILAGLATKQDGSKSCDGERAAFNWNVHCLKPQSDIGKEIKAVPNLVKDDLLAQLKWCSSRKRRRSRERSQRRANSGLKQRSNESSCSSREDLEPSIDCQRFLSPNSFVFDTESRKYQEPQDVLVVVDPKDYSVLLKYLKGDQDDDMLRRKLTWKAFEHVASYDSTVSEWLWKQTGRYEFPPSFTVPLSLKISLRYGENPNQKAAFYVDKSLLEVQANGIATAIQHLGK</sequence>
<dbReference type="Proteomes" id="UP000554482">
    <property type="component" value="Unassembled WGS sequence"/>
</dbReference>
<dbReference type="Pfam" id="PF01808">
    <property type="entry name" value="AICARFT_IMPCHas"/>
    <property type="match status" value="1"/>
</dbReference>
<accession>A0A7J6V7T8</accession>
<feature type="compositionally biased region" description="Polar residues" evidence="1">
    <location>
        <begin position="269"/>
        <end position="280"/>
    </location>
</feature>
<dbReference type="PANTHER" id="PTHR31917:SF58">
    <property type="entry name" value="AGENET AND BROMO-ADJACENT HOMOLOGY (BAH) DOMAIN-CONTAINING PROTEIN"/>
    <property type="match status" value="1"/>
</dbReference>
<evidence type="ECO:0000313" key="4">
    <source>
        <dbReference type="Proteomes" id="UP000554482"/>
    </source>
</evidence>
<dbReference type="SMART" id="SM00743">
    <property type="entry name" value="Agenet"/>
    <property type="match status" value="2"/>
</dbReference>
<dbReference type="GO" id="GO:0003937">
    <property type="term" value="F:IMP cyclohydrolase activity"/>
    <property type="evidence" value="ECO:0007669"/>
    <property type="project" value="InterPro"/>
</dbReference>
<dbReference type="SMART" id="SM00798">
    <property type="entry name" value="AICARFT_IMPCHas"/>
    <property type="match status" value="1"/>
</dbReference>
<organism evidence="3 4">
    <name type="scientific">Thalictrum thalictroides</name>
    <name type="common">Rue-anemone</name>
    <name type="synonym">Anemone thalictroides</name>
    <dbReference type="NCBI Taxonomy" id="46969"/>
    <lineage>
        <taxon>Eukaryota</taxon>
        <taxon>Viridiplantae</taxon>
        <taxon>Streptophyta</taxon>
        <taxon>Embryophyta</taxon>
        <taxon>Tracheophyta</taxon>
        <taxon>Spermatophyta</taxon>
        <taxon>Magnoliopsida</taxon>
        <taxon>Ranunculales</taxon>
        <taxon>Ranunculaceae</taxon>
        <taxon>Thalictroideae</taxon>
        <taxon>Thalictrum</taxon>
    </lineage>
</organism>
<feature type="compositionally biased region" description="Basic residues" evidence="1">
    <location>
        <begin position="255"/>
        <end position="264"/>
    </location>
</feature>
<dbReference type="CDD" id="cd20405">
    <property type="entry name" value="Tudor_Agenet_AtDUF_rpt1_3"/>
    <property type="match status" value="1"/>
</dbReference>
<dbReference type="Pfam" id="PF05641">
    <property type="entry name" value="Agenet"/>
    <property type="match status" value="1"/>
</dbReference>